<keyword evidence="1" id="KW-0456">Lyase</keyword>
<dbReference type="PATRIC" id="fig|448.7.peg.537"/>
<dbReference type="STRING" id="448.Lery_0518"/>
<dbReference type="Gene3D" id="3.40.50.620">
    <property type="entry name" value="HUPs"/>
    <property type="match status" value="1"/>
</dbReference>
<dbReference type="PANTHER" id="PTHR38657">
    <property type="entry name" value="SLR1343 PROTEIN"/>
    <property type="match status" value="1"/>
</dbReference>
<gene>
    <name evidence="1" type="ORF">Lery_0518</name>
</gene>
<dbReference type="AlphaFoldDB" id="A0A0W0TV68"/>
<accession>A0A0W0TV68</accession>
<name>A0A0W0TV68_LEGER</name>
<organism evidence="1 2">
    <name type="scientific">Legionella erythra</name>
    <dbReference type="NCBI Taxonomy" id="448"/>
    <lineage>
        <taxon>Bacteria</taxon>
        <taxon>Pseudomonadati</taxon>
        <taxon>Pseudomonadota</taxon>
        <taxon>Gammaproteobacteria</taxon>
        <taxon>Legionellales</taxon>
        <taxon>Legionellaceae</taxon>
        <taxon>Legionella</taxon>
    </lineage>
</organism>
<dbReference type="OrthoDB" id="5288100at2"/>
<evidence type="ECO:0000313" key="1">
    <source>
        <dbReference type="EMBL" id="KTC99617.1"/>
    </source>
</evidence>
<dbReference type="RefSeq" id="WP_058525686.1">
    <property type="nucleotide sequence ID" value="NZ_CAAAHY010000001.1"/>
</dbReference>
<dbReference type="Gene3D" id="1.10.579.10">
    <property type="entry name" value="DNA Cyclobutane Dipyrimidine Photolyase, subunit A, domain 3"/>
    <property type="match status" value="1"/>
</dbReference>
<dbReference type="Gene3D" id="1.25.40.80">
    <property type="match status" value="1"/>
</dbReference>
<evidence type="ECO:0000313" key="2">
    <source>
        <dbReference type="Proteomes" id="UP000054773"/>
    </source>
</evidence>
<dbReference type="Proteomes" id="UP000054773">
    <property type="component" value="Unassembled WGS sequence"/>
</dbReference>
<protein>
    <submittedName>
        <fullName evidence="1">Deoxyribodipyrimidine photolyase-related protein</fullName>
    </submittedName>
</protein>
<keyword evidence="2" id="KW-1185">Reference proteome</keyword>
<sequence length="512" mass="59666">MSTLCFVLGDQLTRSLDALQSLNKQEDIVFLCEVMEEATYVRHHPQKIAFLFSAMRHFAEELRADGYKVRYIQLHDPANTGNFDDELKRAVAEEKVTHIALTHPGEWRVWQKFCSWKEELPLPIKVFRDNRFLCSIQAFKSWAQGRKQLRMEYFYRDMRRQYGLLMGADNQPEGGQWNYDADNRKRLKQPLKLPKRIIHEKDDITRVVLSEVKHRFHDHFGAIDPFNMAVTRAQALIEARYFIDHYLHAFGPYQDAMMSGEATLYHARLSAYLNAGLLLPLELCQWVEKAYQDKKIALNTAEGFIRQVLGWREFVRGVYWLHMPNYAGLNYLESKRPLPLCYWGGSTRMHCIREVVSHTHQQAYSHHIQRLMVTGNFALLAGLDPQEVCAWYLAVYADAYEWVELPNTLGMALFADGGIMASKPYAASGKYIQRMSDFCQSCSYNPNDTVGEGACPFNSLYWNFLHTHQQKLQKNNRLHYAYLNWENMSQEKKAAILSQAESYLRQLADNML</sequence>
<dbReference type="InterPro" id="IPR007357">
    <property type="entry name" value="PhrB-like"/>
</dbReference>
<dbReference type="GO" id="GO:0016829">
    <property type="term" value="F:lyase activity"/>
    <property type="evidence" value="ECO:0007669"/>
    <property type="project" value="UniProtKB-KW"/>
</dbReference>
<dbReference type="PANTHER" id="PTHR38657:SF1">
    <property type="entry name" value="SLR1343 PROTEIN"/>
    <property type="match status" value="1"/>
</dbReference>
<dbReference type="EMBL" id="LNYA01000003">
    <property type="protein sequence ID" value="KTC99617.1"/>
    <property type="molecule type" value="Genomic_DNA"/>
</dbReference>
<dbReference type="Gene3D" id="1.10.10.1710">
    <property type="entry name" value="Deoxyribodipyrimidine photolyase-related"/>
    <property type="match status" value="1"/>
</dbReference>
<dbReference type="InterPro" id="IPR014729">
    <property type="entry name" value="Rossmann-like_a/b/a_fold"/>
</dbReference>
<reference evidence="1 2" key="1">
    <citation type="submission" date="2015-11" db="EMBL/GenBank/DDBJ databases">
        <title>Genomic analysis of 38 Legionella species identifies large and diverse effector repertoires.</title>
        <authorList>
            <person name="Burstein D."/>
            <person name="Amaro F."/>
            <person name="Zusman T."/>
            <person name="Lifshitz Z."/>
            <person name="Cohen O."/>
            <person name="Gilbert J.A."/>
            <person name="Pupko T."/>
            <person name="Shuman H.A."/>
            <person name="Segal G."/>
        </authorList>
    </citation>
    <scope>NUCLEOTIDE SEQUENCE [LARGE SCALE GENOMIC DNA]</scope>
    <source>
        <strain evidence="1 2">SE-32A-C8</strain>
    </source>
</reference>
<comment type="caution">
    <text evidence="1">The sequence shown here is derived from an EMBL/GenBank/DDBJ whole genome shotgun (WGS) entry which is preliminary data.</text>
</comment>
<dbReference type="InterPro" id="IPR052551">
    <property type="entry name" value="UV-DNA_repair_photolyase"/>
</dbReference>
<dbReference type="InterPro" id="IPR036134">
    <property type="entry name" value="Crypto/Photolyase_FAD-like_sf"/>
</dbReference>
<dbReference type="SUPFAM" id="SSF48173">
    <property type="entry name" value="Cryptochrome/photolyase FAD-binding domain"/>
    <property type="match status" value="1"/>
</dbReference>
<dbReference type="Pfam" id="PF04244">
    <property type="entry name" value="DPRP"/>
    <property type="match status" value="1"/>
</dbReference>
<proteinExistence type="predicted"/>